<dbReference type="AlphaFoldDB" id="E3FQ60"/>
<dbReference type="STRING" id="378806.STAUR_0361"/>
<gene>
    <name evidence="1" type="ordered locus">STAUR_0361</name>
</gene>
<keyword evidence="2" id="KW-1185">Reference proteome</keyword>
<reference evidence="1 2" key="1">
    <citation type="journal article" date="2011" name="Mol. Biol. Evol.">
        <title>Comparative genomic analysis of fruiting body formation in Myxococcales.</title>
        <authorList>
            <person name="Huntley S."/>
            <person name="Hamann N."/>
            <person name="Wegener-Feldbrugge S."/>
            <person name="Treuner-Lange A."/>
            <person name="Kube M."/>
            <person name="Reinhardt R."/>
            <person name="Klages S."/>
            <person name="Muller R."/>
            <person name="Ronning C.M."/>
            <person name="Nierman W.C."/>
            <person name="Sogaard-Andersen L."/>
        </authorList>
    </citation>
    <scope>NUCLEOTIDE SEQUENCE [LARGE SCALE GENOMIC DNA]</scope>
    <source>
        <strain evidence="1 2">DW4/3-1</strain>
    </source>
</reference>
<name>E3FQ60_STIAD</name>
<dbReference type="HOGENOM" id="CLU_2439349_0_0_7"/>
<dbReference type="KEGG" id="sur:STAUR_0361"/>
<proteinExistence type="predicted"/>
<accession>E3FQ60</accession>
<dbReference type="Proteomes" id="UP000001351">
    <property type="component" value="Chromosome"/>
</dbReference>
<sequence length="90" mass="10496">MNEALQTICSIEDQAFLEWSDLKFRLGYKYDLSIMLDDIVTMVLEVNPRRQAHTRWIGPHQGSLIIGRCSGMEMRWRSSRVRGASPEQRI</sequence>
<evidence type="ECO:0000313" key="2">
    <source>
        <dbReference type="Proteomes" id="UP000001351"/>
    </source>
</evidence>
<protein>
    <submittedName>
        <fullName evidence="1">Uncharacterized protein</fullName>
    </submittedName>
</protein>
<dbReference type="EMBL" id="CP002271">
    <property type="protein sequence ID" value="ADO68170.1"/>
    <property type="molecule type" value="Genomic_DNA"/>
</dbReference>
<organism evidence="1 2">
    <name type="scientific">Stigmatella aurantiaca (strain DW4/3-1)</name>
    <dbReference type="NCBI Taxonomy" id="378806"/>
    <lineage>
        <taxon>Bacteria</taxon>
        <taxon>Pseudomonadati</taxon>
        <taxon>Myxococcota</taxon>
        <taxon>Myxococcia</taxon>
        <taxon>Myxococcales</taxon>
        <taxon>Cystobacterineae</taxon>
        <taxon>Archangiaceae</taxon>
        <taxon>Stigmatella</taxon>
    </lineage>
</organism>
<evidence type="ECO:0000313" key="1">
    <source>
        <dbReference type="EMBL" id="ADO68170.1"/>
    </source>
</evidence>